<protein>
    <submittedName>
        <fullName evidence="2">Uncharacterized protein</fullName>
    </submittedName>
</protein>
<evidence type="ECO:0000313" key="3">
    <source>
        <dbReference type="Proteomes" id="UP001187343"/>
    </source>
</evidence>
<dbReference type="AlphaFoldDB" id="A0AA88THK0"/>
<dbReference type="EMBL" id="JAUYZG010000019">
    <property type="protein sequence ID" value="KAK2878262.1"/>
    <property type="molecule type" value="Genomic_DNA"/>
</dbReference>
<name>A0AA88THK0_9TELE</name>
<sequence>MRTNTRARAARGDASSAFISRDSEPHRAVKDAGTPSSISSPELPPHLYELAACGRLLPRTAPTGSLYAELVSHNPQSANDAGPSERADRPKQRRRAADGRRDSLMEK</sequence>
<comment type="caution">
    <text evidence="2">The sequence shown here is derived from an EMBL/GenBank/DDBJ whole genome shotgun (WGS) entry which is preliminary data.</text>
</comment>
<feature type="region of interest" description="Disordered" evidence="1">
    <location>
        <begin position="1"/>
        <end position="44"/>
    </location>
</feature>
<evidence type="ECO:0000313" key="2">
    <source>
        <dbReference type="EMBL" id="KAK2878262.1"/>
    </source>
</evidence>
<feature type="compositionally biased region" description="Basic and acidic residues" evidence="1">
    <location>
        <begin position="83"/>
        <end position="107"/>
    </location>
</feature>
<keyword evidence="3" id="KW-1185">Reference proteome</keyword>
<accession>A0AA88THK0</accession>
<feature type="compositionally biased region" description="Basic and acidic residues" evidence="1">
    <location>
        <begin position="21"/>
        <end position="30"/>
    </location>
</feature>
<organism evidence="2 3">
    <name type="scientific">Cirrhinus molitorella</name>
    <name type="common">mud carp</name>
    <dbReference type="NCBI Taxonomy" id="172907"/>
    <lineage>
        <taxon>Eukaryota</taxon>
        <taxon>Metazoa</taxon>
        <taxon>Chordata</taxon>
        <taxon>Craniata</taxon>
        <taxon>Vertebrata</taxon>
        <taxon>Euteleostomi</taxon>
        <taxon>Actinopterygii</taxon>
        <taxon>Neopterygii</taxon>
        <taxon>Teleostei</taxon>
        <taxon>Ostariophysi</taxon>
        <taxon>Cypriniformes</taxon>
        <taxon>Cyprinidae</taxon>
        <taxon>Labeoninae</taxon>
        <taxon>Labeonini</taxon>
        <taxon>Cirrhinus</taxon>
    </lineage>
</organism>
<gene>
    <name evidence="2" type="ORF">Q8A67_019053</name>
</gene>
<reference evidence="2" key="1">
    <citation type="submission" date="2023-08" db="EMBL/GenBank/DDBJ databases">
        <title>Chromosome-level Genome Assembly of mud carp (Cirrhinus molitorella).</title>
        <authorList>
            <person name="Liu H."/>
        </authorList>
    </citation>
    <scope>NUCLEOTIDE SEQUENCE</scope>
    <source>
        <strain evidence="2">Prfri</strain>
        <tissue evidence="2">Muscle</tissue>
    </source>
</reference>
<proteinExistence type="predicted"/>
<evidence type="ECO:0000256" key="1">
    <source>
        <dbReference type="SAM" id="MobiDB-lite"/>
    </source>
</evidence>
<dbReference type="Proteomes" id="UP001187343">
    <property type="component" value="Unassembled WGS sequence"/>
</dbReference>
<feature type="region of interest" description="Disordered" evidence="1">
    <location>
        <begin position="67"/>
        <end position="107"/>
    </location>
</feature>